<dbReference type="GO" id="GO:0006228">
    <property type="term" value="P:UTP biosynthetic process"/>
    <property type="evidence" value="ECO:0007669"/>
    <property type="project" value="InterPro"/>
</dbReference>
<dbReference type="InParanoid" id="K3X157"/>
<evidence type="ECO:0000256" key="4">
    <source>
        <dbReference type="ARBA" id="ARBA00022723"/>
    </source>
</evidence>
<dbReference type="Gene3D" id="3.30.70.141">
    <property type="entry name" value="Nucleoside diphosphate kinase-like domain"/>
    <property type="match status" value="2"/>
</dbReference>
<evidence type="ECO:0000256" key="2">
    <source>
        <dbReference type="ARBA" id="ARBA00022490"/>
    </source>
</evidence>
<dbReference type="GO" id="GO:0005524">
    <property type="term" value="F:ATP binding"/>
    <property type="evidence" value="ECO:0007669"/>
    <property type="project" value="UniProtKB-KW"/>
</dbReference>
<keyword evidence="5" id="KW-0547">Nucleotide-binding</keyword>
<sequence>MPTTSFTLAVLKPEIASGFYNFIAPSTSASPPLFGRDGSDPSEETVDEAAEGDASARSQHSSIASVSAIEAALLLPNGEILTKLFTRIAQAGFVVQQSRMLQFTKAQVRTMYAHELVTRLNHDEAQFSALLEYFTRGLSLALLLALPESTHCDDAIVTWKRLVGNADPVLARQDALSSSLPHDEWPLHALCGLNSVQNGIQSSANLDCFYRERFAVFPSSPALSSDSMTRAIVVLLPTFLNSWPEGKARLVAQLNAGGIVVTKTIEDYLVSSSRGHKLLLSELHPSTNDQLREEYTQQLHNAINAAGVSCLLVLEGMNLDNTLRGILGPSSLDTARVYFPESIRAHLQSPLPCLAHVKTTENTTPCLETGLFVTFDAHAIQHALMEGDRSHEIEHTFALIKPGTASNPEAVSAIQSAIRAFGFTITTQRRLVPTRAQAAAFYDEHRGKVFFERLLAFMTSGKLVAMQLTRVNAVMMWRALMGPTNALIARETHPWTLRARFGVDGTRNATHGSDSLMSARRELRFFFGDDGAPSSRAFAAAVALASTTKQPLASIVAANRIAHMPLPTPRYPPQQTLEAVLVQALDAMLQCEVGSQLDVCAWLGKWLLEYAANQQDRLTSDIPLKDEAASRKCAVAPVKQTKAVTNTQRLATAQFVFVDVASELEAPLIHGDVESCVKALVVRFTAAGKRRFVLHDASRAFLDTWATQCGHWSVTYLVSLEPSQGAAPLTSNDMKPWTPQVAYRLSATATSSTLSTLFSPIFHPTLVVVHDTQQLLPVTKWRALAKRWGFVVLAWEQLLQARITRERDPNGVFSQWQRTKASMPSEMLLTLVHDAIYAVPGSDNADEEESRGITNKLLVCGFPLATCSPASFEKHVGSIYRVVHVHNDKTGVTVPEEHEEDAWLSYARKRGVIADLKDPHANTSPRIGLCIHDMRHDDKLRAQLHETARAHGFLWLDVNEIADPSASESDVIANLKQVVLRANAPGREQVLIYGFPRSKTAANAFIAAVGVPAFVIHCSSASEATSTAESLAVWDAYSQIVQLEITPNTIRAALQRLFFGKSVSFVVGDSTDVNSATLRDLMSVLGYATLDLRKRPDEKAANVDSLEDVADDIVHRIQAVHAPRCIVLGGPAHLAFFQVLEAVVGSAIEKIVILKHVEQRPPSRIRSDSDEDYDSDEADEQERQRQLSAQRVSPELQELLQFYAPSKGRDSSGSGVTITKVTFVKLGDNAYAQLRALLRPIVIGVIGHPHTFYRAAVACYARRHQLGVVRLSSAASAANQSNQSCSTAQKPQSRLDERLAALQQLITETSFMTYFVDGFPRATEDTSLSPAPYAAQQVWALETVASMPALVRFTASMDVLVERKPALLSRLALEDAQDTLEAQTRDTLAFFSGASRPQSSEQQRRVLSVNCERELRDAQEELDDTLLRHGLIR</sequence>
<dbReference type="Pfam" id="PF00334">
    <property type="entry name" value="NDK"/>
    <property type="match status" value="2"/>
</dbReference>
<reference evidence="14" key="3">
    <citation type="submission" date="2015-02" db="UniProtKB">
        <authorList>
            <consortium name="EnsemblProtists"/>
        </authorList>
    </citation>
    <scope>IDENTIFICATION</scope>
    <source>
        <strain evidence="14">DAOM BR144</strain>
    </source>
</reference>
<dbReference type="HOGENOM" id="CLU_252341_0_0_1"/>
<keyword evidence="2" id="KW-0963">Cytoplasm</keyword>
<dbReference type="SUPFAM" id="SSF54919">
    <property type="entry name" value="Nucleoside diphosphate kinase, NDK"/>
    <property type="match status" value="2"/>
</dbReference>
<feature type="binding site" evidence="10">
    <location>
        <position position="478"/>
    </location>
    <ligand>
        <name>ATP</name>
        <dbReference type="ChEBI" id="CHEBI:30616"/>
    </ligand>
</feature>
<evidence type="ECO:0000259" key="13">
    <source>
        <dbReference type="SMART" id="SM00562"/>
    </source>
</evidence>
<name>K3X157_GLOUD</name>
<evidence type="ECO:0000256" key="12">
    <source>
        <dbReference type="SAM" id="MobiDB-lite"/>
    </source>
</evidence>
<dbReference type="PROSITE" id="PS51374">
    <property type="entry name" value="NDPK_LIKE"/>
    <property type="match status" value="1"/>
</dbReference>
<evidence type="ECO:0000256" key="6">
    <source>
        <dbReference type="ARBA" id="ARBA00022777"/>
    </source>
</evidence>
<keyword evidence="3" id="KW-0808">Transferase</keyword>
<dbReference type="GO" id="GO:0004550">
    <property type="term" value="F:nucleoside diphosphate kinase activity"/>
    <property type="evidence" value="ECO:0007669"/>
    <property type="project" value="InterPro"/>
</dbReference>
<keyword evidence="7" id="KW-0067">ATP-binding</keyword>
<proteinExistence type="inferred from homology"/>
<evidence type="ECO:0000256" key="1">
    <source>
        <dbReference type="ARBA" id="ARBA00008142"/>
    </source>
</evidence>
<keyword evidence="6" id="KW-0418">Kinase</keyword>
<dbReference type="eggNOG" id="KOG0888">
    <property type="taxonomic scope" value="Eukaryota"/>
</dbReference>
<evidence type="ECO:0000256" key="10">
    <source>
        <dbReference type="PROSITE-ProRule" id="PRU00706"/>
    </source>
</evidence>
<reference evidence="15" key="1">
    <citation type="journal article" date="2010" name="Genome Biol.">
        <title>Genome sequence of the necrotrophic plant pathogen Pythium ultimum reveals original pathogenicity mechanisms and effector repertoire.</title>
        <authorList>
            <person name="Levesque C.A."/>
            <person name="Brouwer H."/>
            <person name="Cano L."/>
            <person name="Hamilton J.P."/>
            <person name="Holt C."/>
            <person name="Huitema E."/>
            <person name="Raffaele S."/>
            <person name="Robideau G.P."/>
            <person name="Thines M."/>
            <person name="Win J."/>
            <person name="Zerillo M.M."/>
            <person name="Beakes G.W."/>
            <person name="Boore J.L."/>
            <person name="Busam D."/>
            <person name="Dumas B."/>
            <person name="Ferriera S."/>
            <person name="Fuerstenberg S.I."/>
            <person name="Gachon C.M."/>
            <person name="Gaulin E."/>
            <person name="Govers F."/>
            <person name="Grenville-Briggs L."/>
            <person name="Horner N."/>
            <person name="Hostetler J."/>
            <person name="Jiang R.H."/>
            <person name="Johnson J."/>
            <person name="Krajaejun T."/>
            <person name="Lin H."/>
            <person name="Meijer H.J."/>
            <person name="Moore B."/>
            <person name="Morris P."/>
            <person name="Phuntmart V."/>
            <person name="Puiu D."/>
            <person name="Shetty J."/>
            <person name="Stajich J.E."/>
            <person name="Tripathy S."/>
            <person name="Wawra S."/>
            <person name="van West P."/>
            <person name="Whitty B.R."/>
            <person name="Coutinho P.M."/>
            <person name="Henrissat B."/>
            <person name="Martin F."/>
            <person name="Thomas P.D."/>
            <person name="Tyler B.M."/>
            <person name="De Vries R.P."/>
            <person name="Kamoun S."/>
            <person name="Yandell M."/>
            <person name="Tisserat N."/>
            <person name="Buell C.R."/>
        </authorList>
    </citation>
    <scope>NUCLEOTIDE SEQUENCE</scope>
    <source>
        <strain evidence="15">DAOM:BR144</strain>
    </source>
</reference>
<protein>
    <recommendedName>
        <fullName evidence="13">Nucleoside diphosphate kinase-like domain-containing protein</fullName>
    </recommendedName>
</protein>
<feature type="region of interest" description="Disordered" evidence="12">
    <location>
        <begin position="31"/>
        <end position="58"/>
    </location>
</feature>
<dbReference type="InterPro" id="IPR036850">
    <property type="entry name" value="NDK-like_dom_sf"/>
</dbReference>
<feature type="active site" description="Pros-phosphohistidine intermediate" evidence="10">
    <location>
        <position position="511"/>
    </location>
</feature>
<feature type="compositionally biased region" description="Acidic residues" evidence="12">
    <location>
        <begin position="40"/>
        <end position="51"/>
    </location>
</feature>
<dbReference type="InterPro" id="IPR001564">
    <property type="entry name" value="Nucleoside_diP_kinase"/>
</dbReference>
<comment type="similarity">
    <text evidence="1 10 11">Belongs to the NDK family.</text>
</comment>
<keyword evidence="4" id="KW-0479">Metal-binding</keyword>
<evidence type="ECO:0000256" key="3">
    <source>
        <dbReference type="ARBA" id="ARBA00022679"/>
    </source>
</evidence>
<dbReference type="EMBL" id="GL376590">
    <property type="status" value="NOT_ANNOTATED_CDS"/>
    <property type="molecule type" value="Genomic_DNA"/>
</dbReference>
<dbReference type="GO" id="GO:0046872">
    <property type="term" value="F:metal ion binding"/>
    <property type="evidence" value="ECO:0007669"/>
    <property type="project" value="UniProtKB-KW"/>
</dbReference>
<evidence type="ECO:0000256" key="5">
    <source>
        <dbReference type="ARBA" id="ARBA00022741"/>
    </source>
</evidence>
<reference evidence="15" key="2">
    <citation type="submission" date="2010-04" db="EMBL/GenBank/DDBJ databases">
        <authorList>
            <person name="Buell R."/>
            <person name="Hamilton J."/>
            <person name="Hostetler J."/>
        </authorList>
    </citation>
    <scope>NUCLEOTIDE SEQUENCE [LARGE SCALE GENOMIC DNA]</scope>
    <source>
        <strain evidence="15">DAOM:BR144</strain>
    </source>
</reference>
<feature type="domain" description="Nucleoside diphosphate kinase-like" evidence="13">
    <location>
        <begin position="393"/>
        <end position="534"/>
    </location>
</feature>
<organism evidence="14 15">
    <name type="scientific">Globisporangium ultimum (strain ATCC 200006 / CBS 805.95 / DAOM BR144)</name>
    <name type="common">Pythium ultimum</name>
    <dbReference type="NCBI Taxonomy" id="431595"/>
    <lineage>
        <taxon>Eukaryota</taxon>
        <taxon>Sar</taxon>
        <taxon>Stramenopiles</taxon>
        <taxon>Oomycota</taxon>
        <taxon>Peronosporomycetes</taxon>
        <taxon>Pythiales</taxon>
        <taxon>Pythiaceae</taxon>
        <taxon>Globisporangium</taxon>
    </lineage>
</organism>
<keyword evidence="9" id="KW-0546">Nucleotide metabolism</keyword>
<feature type="region of interest" description="Disordered" evidence="12">
    <location>
        <begin position="1163"/>
        <end position="1191"/>
    </location>
</feature>
<dbReference type="Proteomes" id="UP000019132">
    <property type="component" value="Unassembled WGS sequence"/>
</dbReference>
<feature type="binding site" evidence="10">
    <location>
        <position position="498"/>
    </location>
    <ligand>
        <name>ATP</name>
        <dbReference type="ChEBI" id="CHEBI:30616"/>
    </ligand>
</feature>
<evidence type="ECO:0000313" key="14">
    <source>
        <dbReference type="EnsemblProtists" id="PYU1_T010956"/>
    </source>
</evidence>
<accession>K3X157</accession>
<dbReference type="VEuPathDB" id="FungiDB:PYU1_G010933"/>
<dbReference type="STRING" id="431595.K3X157"/>
<dbReference type="InterPro" id="IPR023005">
    <property type="entry name" value="Nucleoside_diP_kinase_AS"/>
</dbReference>
<keyword evidence="15" id="KW-1185">Reference proteome</keyword>
<evidence type="ECO:0000256" key="8">
    <source>
        <dbReference type="ARBA" id="ARBA00022842"/>
    </source>
</evidence>
<feature type="binding site" evidence="10">
    <location>
        <position position="450"/>
    </location>
    <ligand>
        <name>ATP</name>
        <dbReference type="ChEBI" id="CHEBI:30616"/>
    </ligand>
</feature>
<evidence type="ECO:0000256" key="7">
    <source>
        <dbReference type="ARBA" id="ARBA00022840"/>
    </source>
</evidence>
<evidence type="ECO:0000256" key="9">
    <source>
        <dbReference type="ARBA" id="ARBA00023080"/>
    </source>
</evidence>
<feature type="compositionally biased region" description="Acidic residues" evidence="12">
    <location>
        <begin position="1169"/>
        <end position="1180"/>
    </location>
</feature>
<dbReference type="OMA" id="THPWTLR"/>
<dbReference type="PANTHER" id="PTHR46161:SF3">
    <property type="entry name" value="NUCLEOSIDE DIPHOSPHATE KINASE DDB_G0292928-RELATED"/>
    <property type="match status" value="1"/>
</dbReference>
<dbReference type="PROSITE" id="PS00469">
    <property type="entry name" value="NDPK"/>
    <property type="match status" value="1"/>
</dbReference>
<dbReference type="GO" id="GO:0006241">
    <property type="term" value="P:CTP biosynthetic process"/>
    <property type="evidence" value="ECO:0007669"/>
    <property type="project" value="InterPro"/>
</dbReference>
<dbReference type="EnsemblProtists" id="PYU1_T010956">
    <property type="protein sequence ID" value="PYU1_T010956"/>
    <property type="gene ID" value="PYU1_G010933"/>
</dbReference>
<dbReference type="PRINTS" id="PR01243">
    <property type="entry name" value="NUCDPKINASE"/>
</dbReference>
<dbReference type="PANTHER" id="PTHR46161">
    <property type="entry name" value="NUCLEOSIDE DIPHOSPHATE KINASE"/>
    <property type="match status" value="1"/>
</dbReference>
<evidence type="ECO:0000313" key="15">
    <source>
        <dbReference type="Proteomes" id="UP000019132"/>
    </source>
</evidence>
<keyword evidence="8" id="KW-0460">Magnesium</keyword>
<dbReference type="InterPro" id="IPR034907">
    <property type="entry name" value="NDK-like_dom"/>
</dbReference>
<feature type="binding site" evidence="10">
    <location>
        <position position="401"/>
    </location>
    <ligand>
        <name>ATP</name>
        <dbReference type="ChEBI" id="CHEBI:30616"/>
    </ligand>
</feature>
<dbReference type="SMART" id="SM00562">
    <property type="entry name" value="NDK"/>
    <property type="match status" value="1"/>
</dbReference>
<feature type="binding site" evidence="10">
    <location>
        <position position="508"/>
    </location>
    <ligand>
        <name>ATP</name>
        <dbReference type="ChEBI" id="CHEBI:30616"/>
    </ligand>
</feature>
<evidence type="ECO:0000256" key="11">
    <source>
        <dbReference type="RuleBase" id="RU004011"/>
    </source>
</evidence>
<feature type="binding site" evidence="10">
    <location>
        <position position="484"/>
    </location>
    <ligand>
        <name>ATP</name>
        <dbReference type="ChEBI" id="CHEBI:30616"/>
    </ligand>
</feature>
<dbReference type="GO" id="GO:0006183">
    <property type="term" value="P:GTP biosynthetic process"/>
    <property type="evidence" value="ECO:0007669"/>
    <property type="project" value="InterPro"/>
</dbReference>